<dbReference type="Gene3D" id="1.10.10.1320">
    <property type="entry name" value="Anti-sigma factor, zinc-finger domain"/>
    <property type="match status" value="1"/>
</dbReference>
<evidence type="ECO:0000256" key="1">
    <source>
        <dbReference type="ARBA" id="ARBA00023015"/>
    </source>
</evidence>
<organism evidence="5 6">
    <name type="scientific">Streptomyces griseoaurantiacus</name>
    <dbReference type="NCBI Taxonomy" id="68213"/>
    <lineage>
        <taxon>Bacteria</taxon>
        <taxon>Bacillati</taxon>
        <taxon>Actinomycetota</taxon>
        <taxon>Actinomycetes</taxon>
        <taxon>Kitasatosporales</taxon>
        <taxon>Streptomycetaceae</taxon>
        <taxon>Streptomyces</taxon>
        <taxon>Streptomyces aurantiacus group</taxon>
    </lineage>
</organism>
<keyword evidence="4" id="KW-1133">Transmembrane helix</keyword>
<gene>
    <name evidence="5" type="ORF">SAMN05216260_103204</name>
</gene>
<feature type="region of interest" description="Disordered" evidence="3">
    <location>
        <begin position="82"/>
        <end position="140"/>
    </location>
</feature>
<feature type="compositionally biased region" description="Low complexity" evidence="3">
    <location>
        <begin position="94"/>
        <end position="134"/>
    </location>
</feature>
<feature type="region of interest" description="Disordered" evidence="3">
    <location>
        <begin position="1"/>
        <end position="34"/>
    </location>
</feature>
<keyword evidence="1" id="KW-0805">Transcription regulation</keyword>
<dbReference type="InterPro" id="IPR041916">
    <property type="entry name" value="Anti_sigma_zinc_sf"/>
</dbReference>
<keyword evidence="4" id="KW-0812">Transmembrane</keyword>
<reference evidence="5 6" key="1">
    <citation type="submission" date="2016-10" db="EMBL/GenBank/DDBJ databases">
        <authorList>
            <person name="de Groot N.N."/>
        </authorList>
    </citation>
    <scope>NUCLEOTIDE SEQUENCE [LARGE SCALE GENOMIC DNA]</scope>
    <source>
        <strain evidence="5 6">CGMCC 4.1859</strain>
    </source>
</reference>
<accession>A0A1G7F4J4</accession>
<dbReference type="AlphaFoldDB" id="A0A1G7F4J4"/>
<proteinExistence type="predicted"/>
<evidence type="ECO:0000256" key="2">
    <source>
        <dbReference type="ARBA" id="ARBA00023163"/>
    </source>
</evidence>
<keyword evidence="4" id="KW-0472">Membrane</keyword>
<sequence length="315" mass="32146">MTSTTDKAGHPDVDELSDLSEDLLPPSRTEEVQGHLEGCASCAEIYASLTEIRALLGTLSGPTHMPEDVAARIDAALLDVSRETDSVADVSRETSATESPAMSPSTTAPAPASSVASARPAGHGRAATGPGRTGRPSRRRRTVLLGGVVTAAALGLGALLTQTLDNGGENDAASATAPHTDAAHTYSEGALPDQVTTLLGSDRGGAESGSAKPWNADPGEDSSAKSSGTAMQPNKTLRGTTVDIPPCIERAIDGHQAVLAADKGVYKDARVYLVVTPDASDSARVAAYLVDASCTARSDASGTGTVLLRQTYARS</sequence>
<feature type="region of interest" description="Disordered" evidence="3">
    <location>
        <begin position="170"/>
        <end position="241"/>
    </location>
</feature>
<protein>
    <recommendedName>
        <fullName evidence="7">Zinc-finger</fullName>
    </recommendedName>
</protein>
<name>A0A1G7F4J4_9ACTN</name>
<evidence type="ECO:0000256" key="3">
    <source>
        <dbReference type="SAM" id="MobiDB-lite"/>
    </source>
</evidence>
<feature type="compositionally biased region" description="Polar residues" evidence="3">
    <location>
        <begin position="224"/>
        <end position="239"/>
    </location>
</feature>
<evidence type="ECO:0000256" key="4">
    <source>
        <dbReference type="SAM" id="Phobius"/>
    </source>
</evidence>
<keyword evidence="2" id="KW-0804">Transcription</keyword>
<dbReference type="EMBL" id="FNAX01000003">
    <property type="protein sequence ID" value="SDE70666.1"/>
    <property type="molecule type" value="Genomic_DNA"/>
</dbReference>
<evidence type="ECO:0000313" key="5">
    <source>
        <dbReference type="EMBL" id="SDE70666.1"/>
    </source>
</evidence>
<evidence type="ECO:0000313" key="6">
    <source>
        <dbReference type="Proteomes" id="UP000198614"/>
    </source>
</evidence>
<dbReference type="Proteomes" id="UP000198614">
    <property type="component" value="Unassembled WGS sequence"/>
</dbReference>
<feature type="compositionally biased region" description="Low complexity" evidence="3">
    <location>
        <begin position="171"/>
        <end position="185"/>
    </location>
</feature>
<feature type="transmembrane region" description="Helical" evidence="4">
    <location>
        <begin position="142"/>
        <end position="160"/>
    </location>
</feature>
<dbReference type="OrthoDB" id="4350643at2"/>
<evidence type="ECO:0008006" key="7">
    <source>
        <dbReference type="Google" id="ProtNLM"/>
    </source>
</evidence>